<sequence>MKQPVYALLLLAASAMLSCKTDCAEPMRPAKCSLQPDPGVCNAYMPRYYYDTGDGRCKEFIWGGCGGVVPFQTLQECKDCGCEDAQYQSN</sequence>
<dbReference type="PROSITE" id="PS50279">
    <property type="entry name" value="BPTI_KUNITZ_2"/>
    <property type="match status" value="1"/>
</dbReference>
<dbReference type="Pfam" id="PF00014">
    <property type="entry name" value="Kunitz_BPTI"/>
    <property type="match status" value="1"/>
</dbReference>
<dbReference type="EMBL" id="VTWU01000002">
    <property type="protein sequence ID" value="KAA9338374.1"/>
    <property type="molecule type" value="Genomic_DNA"/>
</dbReference>
<dbReference type="CDD" id="cd00109">
    <property type="entry name" value="Kunitz-type"/>
    <property type="match status" value="1"/>
</dbReference>
<dbReference type="AlphaFoldDB" id="A0A7L5A4Q1"/>
<evidence type="ECO:0000256" key="1">
    <source>
        <dbReference type="ARBA" id="ARBA00023157"/>
    </source>
</evidence>
<dbReference type="Gene3D" id="4.10.410.10">
    <property type="entry name" value="Pancreatic trypsin inhibitor Kunitz domain"/>
    <property type="match status" value="1"/>
</dbReference>
<dbReference type="Proteomes" id="UP000326380">
    <property type="component" value="Unassembled WGS sequence"/>
</dbReference>
<dbReference type="PROSITE" id="PS51257">
    <property type="entry name" value="PROKAR_LIPOPROTEIN"/>
    <property type="match status" value="1"/>
</dbReference>
<dbReference type="SMART" id="SM00131">
    <property type="entry name" value="KU"/>
    <property type="match status" value="1"/>
</dbReference>
<dbReference type="InterPro" id="IPR002223">
    <property type="entry name" value="Kunitz_BPTI"/>
</dbReference>
<dbReference type="PANTHER" id="PTHR10083">
    <property type="entry name" value="KUNITZ-TYPE PROTEASE INHIBITOR-RELATED"/>
    <property type="match status" value="1"/>
</dbReference>
<evidence type="ECO:0000313" key="2">
    <source>
        <dbReference type="EMBL" id="KAA9338374.1"/>
    </source>
</evidence>
<dbReference type="SUPFAM" id="SSF57362">
    <property type="entry name" value="BPTI-like"/>
    <property type="match status" value="1"/>
</dbReference>
<dbReference type="InterPro" id="IPR050098">
    <property type="entry name" value="TFPI/VKTCI-like"/>
</dbReference>
<protein>
    <submittedName>
        <fullName evidence="2">Proteinase inhibitor I4 serpin</fullName>
    </submittedName>
</protein>
<organism evidence="2 3">
    <name type="scientific">Hymenobacter busanensis</name>
    <dbReference type="NCBI Taxonomy" id="2607656"/>
    <lineage>
        <taxon>Bacteria</taxon>
        <taxon>Pseudomonadati</taxon>
        <taxon>Bacteroidota</taxon>
        <taxon>Cytophagia</taxon>
        <taxon>Cytophagales</taxon>
        <taxon>Hymenobacteraceae</taxon>
        <taxon>Hymenobacter</taxon>
    </lineage>
</organism>
<dbReference type="InterPro" id="IPR036880">
    <property type="entry name" value="Kunitz_BPTI_sf"/>
</dbReference>
<evidence type="ECO:0000313" key="3">
    <source>
        <dbReference type="Proteomes" id="UP000326380"/>
    </source>
</evidence>
<reference evidence="2 3" key="1">
    <citation type="submission" date="2019-09" db="EMBL/GenBank/DDBJ databases">
        <title>Genome sequence of Hymenobacter sp. M3.</title>
        <authorList>
            <person name="Srinivasan S."/>
        </authorList>
    </citation>
    <scope>NUCLEOTIDE SEQUENCE [LARGE SCALE GENOMIC DNA]</scope>
    <source>
        <strain evidence="2 3">M3</strain>
    </source>
</reference>
<dbReference type="GO" id="GO:0004867">
    <property type="term" value="F:serine-type endopeptidase inhibitor activity"/>
    <property type="evidence" value="ECO:0007669"/>
    <property type="project" value="InterPro"/>
</dbReference>
<gene>
    <name evidence="2" type="ORF">F0P96_05945</name>
</gene>
<keyword evidence="1" id="KW-1015">Disulfide bond</keyword>
<proteinExistence type="predicted"/>
<comment type="caution">
    <text evidence="2">The sequence shown here is derived from an EMBL/GenBank/DDBJ whole genome shotgun (WGS) entry which is preliminary data.</text>
</comment>
<dbReference type="PANTHER" id="PTHR10083:SF374">
    <property type="entry name" value="BPTI_KUNITZ INHIBITOR DOMAIN-CONTAINING PROTEIN"/>
    <property type="match status" value="1"/>
</dbReference>
<accession>A0A7L5A4Q1</accession>
<keyword evidence="3" id="KW-1185">Reference proteome</keyword>
<name>A0A7L5A4Q1_9BACT</name>
<dbReference type="RefSeq" id="WP_151077898.1">
    <property type="nucleotide sequence ID" value="NZ_CP047647.1"/>
</dbReference>